<gene>
    <name evidence="3" type="ORF">A2744_01045</name>
</gene>
<dbReference type="Gene3D" id="3.40.1440.10">
    <property type="entry name" value="GIY-YIG endonuclease"/>
    <property type="match status" value="1"/>
</dbReference>
<organism evidence="3 4">
    <name type="scientific">Candidatus Buchananbacteria bacterium RIFCSPHIGHO2_01_FULL_44_11</name>
    <dbReference type="NCBI Taxonomy" id="1797535"/>
    <lineage>
        <taxon>Bacteria</taxon>
        <taxon>Candidatus Buchananiibacteriota</taxon>
    </lineage>
</organism>
<name>A0A1G1Y352_9BACT</name>
<feature type="domain" description="GIY-YIG" evidence="2">
    <location>
        <begin position="1"/>
        <end position="80"/>
    </location>
</feature>
<keyword evidence="3" id="KW-0540">Nuclease</keyword>
<dbReference type="Pfam" id="PF01541">
    <property type="entry name" value="GIY-YIG"/>
    <property type="match status" value="1"/>
</dbReference>
<dbReference type="InterPro" id="IPR000305">
    <property type="entry name" value="GIY-YIG_endonuc"/>
</dbReference>
<dbReference type="PROSITE" id="PS50164">
    <property type="entry name" value="GIY_YIG"/>
    <property type="match status" value="1"/>
</dbReference>
<evidence type="ECO:0000313" key="4">
    <source>
        <dbReference type="Proteomes" id="UP000178240"/>
    </source>
</evidence>
<evidence type="ECO:0000259" key="2">
    <source>
        <dbReference type="PROSITE" id="PS50164"/>
    </source>
</evidence>
<reference evidence="3 4" key="1">
    <citation type="journal article" date="2016" name="Nat. Commun.">
        <title>Thousands of microbial genomes shed light on interconnected biogeochemical processes in an aquifer system.</title>
        <authorList>
            <person name="Anantharaman K."/>
            <person name="Brown C.T."/>
            <person name="Hug L.A."/>
            <person name="Sharon I."/>
            <person name="Castelle C.J."/>
            <person name="Probst A.J."/>
            <person name="Thomas B.C."/>
            <person name="Singh A."/>
            <person name="Wilkins M.J."/>
            <person name="Karaoz U."/>
            <person name="Brodie E.L."/>
            <person name="Williams K.H."/>
            <person name="Hubbard S.S."/>
            <person name="Banfield J.F."/>
        </authorList>
    </citation>
    <scope>NUCLEOTIDE SEQUENCE [LARGE SCALE GENOMIC DNA]</scope>
</reference>
<dbReference type="InterPro" id="IPR035901">
    <property type="entry name" value="GIY-YIG_endonuc_sf"/>
</dbReference>
<keyword evidence="3" id="KW-0255">Endonuclease</keyword>
<dbReference type="Proteomes" id="UP000178240">
    <property type="component" value="Unassembled WGS sequence"/>
</dbReference>
<proteinExistence type="inferred from homology"/>
<comment type="caution">
    <text evidence="3">The sequence shown here is derived from an EMBL/GenBank/DDBJ whole genome shotgun (WGS) entry which is preliminary data.</text>
</comment>
<evidence type="ECO:0000313" key="3">
    <source>
        <dbReference type="EMBL" id="OGY46728.1"/>
    </source>
</evidence>
<dbReference type="AlphaFoldDB" id="A0A1G1Y352"/>
<dbReference type="CDD" id="cd10449">
    <property type="entry name" value="GIY-YIG_SLX1_like"/>
    <property type="match status" value="1"/>
</dbReference>
<evidence type="ECO:0000256" key="1">
    <source>
        <dbReference type="ARBA" id="ARBA00007435"/>
    </source>
</evidence>
<keyword evidence="3" id="KW-0378">Hydrolase</keyword>
<accession>A0A1G1Y352</accession>
<dbReference type="PANTHER" id="PTHR34477">
    <property type="entry name" value="UPF0213 PROTEIN YHBQ"/>
    <property type="match status" value="1"/>
</dbReference>
<protein>
    <submittedName>
        <fullName evidence="3">Endonuclease</fullName>
    </submittedName>
</protein>
<dbReference type="GO" id="GO:0004519">
    <property type="term" value="F:endonuclease activity"/>
    <property type="evidence" value="ECO:0007669"/>
    <property type="project" value="UniProtKB-KW"/>
</dbReference>
<dbReference type="InterPro" id="IPR050190">
    <property type="entry name" value="UPF0213_domain"/>
</dbReference>
<dbReference type="SUPFAM" id="SSF82771">
    <property type="entry name" value="GIY-YIG endonuclease"/>
    <property type="match status" value="1"/>
</dbReference>
<sequence>MYFVYILQSLKDKSYYVGHTENLKVRFKRHNSSQVRSTKSRLPWQIVYQEQYQTKQEAYRRELQIKSYKGGEAFKKLLNKKDKR</sequence>
<dbReference type="PANTHER" id="PTHR34477:SF1">
    <property type="entry name" value="UPF0213 PROTEIN YHBQ"/>
    <property type="match status" value="1"/>
</dbReference>
<comment type="similarity">
    <text evidence="1">Belongs to the UPF0213 family.</text>
</comment>
<dbReference type="EMBL" id="MHIE01000001">
    <property type="protein sequence ID" value="OGY46728.1"/>
    <property type="molecule type" value="Genomic_DNA"/>
</dbReference>